<feature type="region of interest" description="Disordered" evidence="1">
    <location>
        <begin position="1"/>
        <end position="91"/>
    </location>
</feature>
<dbReference type="EMBL" id="BGPR01000344">
    <property type="protein sequence ID" value="GBM14497.1"/>
    <property type="molecule type" value="Genomic_DNA"/>
</dbReference>
<evidence type="ECO:0000256" key="1">
    <source>
        <dbReference type="SAM" id="MobiDB-lite"/>
    </source>
</evidence>
<proteinExistence type="predicted"/>
<organism evidence="2 3">
    <name type="scientific">Araneus ventricosus</name>
    <name type="common">Orbweaver spider</name>
    <name type="synonym">Epeira ventricosa</name>
    <dbReference type="NCBI Taxonomy" id="182803"/>
    <lineage>
        <taxon>Eukaryota</taxon>
        <taxon>Metazoa</taxon>
        <taxon>Ecdysozoa</taxon>
        <taxon>Arthropoda</taxon>
        <taxon>Chelicerata</taxon>
        <taxon>Arachnida</taxon>
        <taxon>Araneae</taxon>
        <taxon>Araneomorphae</taxon>
        <taxon>Entelegynae</taxon>
        <taxon>Araneoidea</taxon>
        <taxon>Araneidae</taxon>
        <taxon>Araneus</taxon>
    </lineage>
</organism>
<comment type="caution">
    <text evidence="2">The sequence shown here is derived from an EMBL/GenBank/DDBJ whole genome shotgun (WGS) entry which is preliminary data.</text>
</comment>
<name>A0A4Y2DEG0_ARAVE</name>
<sequence length="147" mass="16281">MYDVNSPTRRIMENEGPLTTAQENNRSRTDQQRKQTTAHRQQLTGNNSSILLDPSTQTVSKPLTTTIAAPSTALSPPTPQPAQQTKLQSRSFDQHTTTLECKRGPFILCPTGCDITWKYLTHSSISSSNGNIEKMIAYSGIFDLSPR</sequence>
<keyword evidence="3" id="KW-1185">Reference proteome</keyword>
<dbReference type="Proteomes" id="UP000499080">
    <property type="component" value="Unassembled WGS sequence"/>
</dbReference>
<evidence type="ECO:0000313" key="2">
    <source>
        <dbReference type="EMBL" id="GBM14497.1"/>
    </source>
</evidence>
<protein>
    <submittedName>
        <fullName evidence="2">Uncharacterized protein</fullName>
    </submittedName>
</protein>
<dbReference type="AlphaFoldDB" id="A0A4Y2DEG0"/>
<accession>A0A4Y2DEG0</accession>
<reference evidence="2 3" key="1">
    <citation type="journal article" date="2019" name="Sci. Rep.">
        <title>Orb-weaving spider Araneus ventricosus genome elucidates the spidroin gene catalogue.</title>
        <authorList>
            <person name="Kono N."/>
            <person name="Nakamura H."/>
            <person name="Ohtoshi R."/>
            <person name="Moran D.A.P."/>
            <person name="Shinohara A."/>
            <person name="Yoshida Y."/>
            <person name="Fujiwara M."/>
            <person name="Mori M."/>
            <person name="Tomita M."/>
            <person name="Arakawa K."/>
        </authorList>
    </citation>
    <scope>NUCLEOTIDE SEQUENCE [LARGE SCALE GENOMIC DNA]</scope>
</reference>
<gene>
    <name evidence="2" type="ORF">AVEN_101149_1</name>
</gene>
<feature type="compositionally biased region" description="Polar residues" evidence="1">
    <location>
        <begin position="34"/>
        <end position="61"/>
    </location>
</feature>
<feature type="compositionally biased region" description="Low complexity" evidence="1">
    <location>
        <begin position="62"/>
        <end position="85"/>
    </location>
</feature>
<evidence type="ECO:0000313" key="3">
    <source>
        <dbReference type="Proteomes" id="UP000499080"/>
    </source>
</evidence>